<proteinExistence type="evidence at transcript level"/>
<dbReference type="FunFam" id="3.40.50.720:FF:000084">
    <property type="entry name" value="Short-chain dehydrogenase reductase"/>
    <property type="match status" value="1"/>
</dbReference>
<dbReference type="PROSITE" id="PS00061">
    <property type="entry name" value="ADH_SHORT"/>
    <property type="match status" value="1"/>
</dbReference>
<dbReference type="PANTHER" id="PTHR43943:SF2">
    <property type="entry name" value="DEHYDROGENASE_REDUCTASE 4"/>
    <property type="match status" value="1"/>
</dbReference>
<organism evidence="3">
    <name type="scientific">Phallusia mammillata</name>
    <dbReference type="NCBI Taxonomy" id="59560"/>
    <lineage>
        <taxon>Eukaryota</taxon>
        <taxon>Metazoa</taxon>
        <taxon>Chordata</taxon>
        <taxon>Tunicata</taxon>
        <taxon>Ascidiacea</taxon>
        <taxon>Phlebobranchia</taxon>
        <taxon>Ascidiidae</taxon>
        <taxon>Phallusia</taxon>
    </lineage>
</organism>
<evidence type="ECO:0000256" key="1">
    <source>
        <dbReference type="ARBA" id="ARBA00006484"/>
    </source>
</evidence>
<dbReference type="InterPro" id="IPR036291">
    <property type="entry name" value="NAD(P)-bd_dom_sf"/>
</dbReference>
<dbReference type="PRINTS" id="PR00080">
    <property type="entry name" value="SDRFAMILY"/>
</dbReference>
<dbReference type="PRINTS" id="PR00081">
    <property type="entry name" value="GDHRDH"/>
</dbReference>
<dbReference type="GO" id="GO:0004090">
    <property type="term" value="F:carbonyl reductase (NADPH) activity"/>
    <property type="evidence" value="ECO:0007669"/>
    <property type="project" value="TreeGrafter"/>
</dbReference>
<dbReference type="NCBIfam" id="NF005559">
    <property type="entry name" value="PRK07231.1"/>
    <property type="match status" value="1"/>
</dbReference>
<accession>A0A6F9DBH8</accession>
<dbReference type="Gene3D" id="3.40.50.720">
    <property type="entry name" value="NAD(P)-binding Rossmann-like Domain"/>
    <property type="match status" value="1"/>
</dbReference>
<name>A0A6F9DBH8_9ASCI</name>
<dbReference type="PANTHER" id="PTHR43943">
    <property type="entry name" value="DEHYDROGENASE/REDUCTASE (SDR FAMILY) MEMBER 4"/>
    <property type="match status" value="1"/>
</dbReference>
<evidence type="ECO:0000313" key="3">
    <source>
        <dbReference type="EMBL" id="CAB3237800.1"/>
    </source>
</evidence>
<dbReference type="AlphaFoldDB" id="A0A6F9DBH8"/>
<sequence>MNSVSGIRNFSTCMRRYANLQGKTAIVTASTEGIGFAIAHKLGKDGANVVISSRKEEKVSEALSKLKSDNISAIGIPCHVGKSEDRKSLLDLAQSNFGAIDILVTNAGVNPYFGTTLQTPEKAYDKIFDTNVKSTFQWIQDAVPLMEKSPNASITIVSSIGAFAPFEMLGIYSVSKTALVGLTKALSPELGAKNIRINCIAPGIIKTKFSQALWKNPDISKTITSQVALKRVGTADECGGIVSFLSSDEATYVTGETFVVSGGMPSRL</sequence>
<comment type="similarity">
    <text evidence="1">Belongs to the short-chain dehydrogenases/reductases (SDR) family.</text>
</comment>
<dbReference type="InterPro" id="IPR002347">
    <property type="entry name" value="SDR_fam"/>
</dbReference>
<keyword evidence="2" id="KW-0560">Oxidoreductase</keyword>
<evidence type="ECO:0000256" key="2">
    <source>
        <dbReference type="ARBA" id="ARBA00023002"/>
    </source>
</evidence>
<protein>
    <submittedName>
        <fullName evidence="3">Dehydrogenase/reductase SDR family member 4-like</fullName>
    </submittedName>
</protein>
<dbReference type="EMBL" id="LR784504">
    <property type="protein sequence ID" value="CAB3237800.1"/>
    <property type="molecule type" value="mRNA"/>
</dbReference>
<dbReference type="Pfam" id="PF13561">
    <property type="entry name" value="adh_short_C2"/>
    <property type="match status" value="1"/>
</dbReference>
<dbReference type="SUPFAM" id="SSF51735">
    <property type="entry name" value="NAD(P)-binding Rossmann-fold domains"/>
    <property type="match status" value="1"/>
</dbReference>
<reference evidence="3" key="1">
    <citation type="submission" date="2020-04" db="EMBL/GenBank/DDBJ databases">
        <authorList>
            <person name="Neveu A P."/>
        </authorList>
    </citation>
    <scope>NUCLEOTIDE SEQUENCE</scope>
    <source>
        <tissue evidence="3">Whole embryo</tissue>
    </source>
</reference>
<gene>
    <name evidence="3" type="primary">Dhrs4-005</name>
</gene>
<dbReference type="InterPro" id="IPR020904">
    <property type="entry name" value="Sc_DH/Rdtase_CS"/>
</dbReference>